<evidence type="ECO:0000256" key="1">
    <source>
        <dbReference type="ARBA" id="ARBA00004990"/>
    </source>
</evidence>
<dbReference type="InterPro" id="IPR014729">
    <property type="entry name" value="Rossmann-like_a/b/a_fold"/>
</dbReference>
<feature type="binding site" evidence="8">
    <location>
        <position position="178"/>
    </location>
    <ligand>
        <name>ATP</name>
        <dbReference type="ChEBI" id="CHEBI:30616"/>
    </ligand>
</feature>
<comment type="similarity">
    <text evidence="2 8">Belongs to the pantothenate synthetase family.</text>
</comment>
<keyword evidence="3 8" id="KW-0436">Ligase</keyword>
<keyword evidence="10" id="KW-1185">Reference proteome</keyword>
<protein>
    <recommendedName>
        <fullName evidence="8">Pantothenate synthetase</fullName>
        <shortName evidence="8">PS</shortName>
        <ecNumber evidence="8">6.3.2.1</ecNumber>
    </recommendedName>
    <alternativeName>
        <fullName evidence="8">Pantoate--beta-alanine ligase</fullName>
    </alternativeName>
    <alternativeName>
        <fullName evidence="8">Pantoate-activating enzyme</fullName>
    </alternativeName>
</protein>
<keyword evidence="5 8" id="KW-0547">Nucleotide-binding</keyword>
<dbReference type="InterPro" id="IPR003721">
    <property type="entry name" value="Pantoate_ligase"/>
</dbReference>
<comment type="function">
    <text evidence="8">Catalyzes the condensation of pantoate with beta-alanine in an ATP-dependent reaction via a pantoyl-adenylate intermediate.</text>
</comment>
<dbReference type="NCBIfam" id="TIGR00018">
    <property type="entry name" value="panC"/>
    <property type="match status" value="1"/>
</dbReference>
<gene>
    <name evidence="8 9" type="primary">panC</name>
    <name evidence="9" type="ORF">CRENPOLYSF2_810008</name>
</gene>
<dbReference type="GO" id="GO:0015940">
    <property type="term" value="P:pantothenate biosynthetic process"/>
    <property type="evidence" value="ECO:0007669"/>
    <property type="project" value="UniProtKB-UniRule"/>
</dbReference>
<accession>A0A1R4HJC6</accession>
<reference evidence="10" key="1">
    <citation type="submission" date="2017-02" db="EMBL/GenBank/DDBJ databases">
        <authorList>
            <person name="Daims H."/>
        </authorList>
    </citation>
    <scope>NUCLEOTIDE SEQUENCE [LARGE SCALE GENOMIC DNA]</scope>
</reference>
<keyword evidence="4 8" id="KW-0566">Pantothenate biosynthesis</keyword>
<dbReference type="GO" id="GO:0005524">
    <property type="term" value="F:ATP binding"/>
    <property type="evidence" value="ECO:0007669"/>
    <property type="project" value="UniProtKB-KW"/>
</dbReference>
<dbReference type="InterPro" id="IPR042176">
    <property type="entry name" value="Pantoate_ligase_C"/>
</dbReference>
<dbReference type="HAMAP" id="MF_00158">
    <property type="entry name" value="PanC"/>
    <property type="match status" value="1"/>
</dbReference>
<dbReference type="PANTHER" id="PTHR21299:SF1">
    <property type="entry name" value="PANTOATE--BETA-ALANINE LIGASE"/>
    <property type="match status" value="1"/>
</dbReference>
<feature type="binding site" evidence="8">
    <location>
        <begin position="32"/>
        <end position="39"/>
    </location>
    <ligand>
        <name>ATP</name>
        <dbReference type="ChEBI" id="CHEBI:30616"/>
    </ligand>
</feature>
<dbReference type="Proteomes" id="UP000195442">
    <property type="component" value="Unassembled WGS sequence"/>
</dbReference>
<dbReference type="GO" id="GO:0005829">
    <property type="term" value="C:cytosol"/>
    <property type="evidence" value="ECO:0007669"/>
    <property type="project" value="TreeGrafter"/>
</dbReference>
<feature type="active site" description="Proton donor" evidence="8">
    <location>
        <position position="39"/>
    </location>
</feature>
<dbReference type="CDD" id="cd00560">
    <property type="entry name" value="PanC"/>
    <property type="match status" value="1"/>
</dbReference>
<dbReference type="UniPathway" id="UPA00028">
    <property type="reaction ID" value="UER00005"/>
</dbReference>
<evidence type="ECO:0000256" key="3">
    <source>
        <dbReference type="ARBA" id="ARBA00022598"/>
    </source>
</evidence>
<dbReference type="Gene3D" id="3.30.1300.10">
    <property type="entry name" value="Pantoate-beta-alanine ligase, C-terminal domain"/>
    <property type="match status" value="1"/>
</dbReference>
<feature type="binding site" evidence="8">
    <location>
        <position position="63"/>
    </location>
    <ligand>
        <name>(R)-pantoate</name>
        <dbReference type="ChEBI" id="CHEBI:15980"/>
    </ligand>
</feature>
<evidence type="ECO:0000256" key="7">
    <source>
        <dbReference type="ARBA" id="ARBA00048258"/>
    </source>
</evidence>
<dbReference type="EC" id="6.3.2.1" evidence="8"/>
<comment type="catalytic activity">
    <reaction evidence="7 8">
        <text>(R)-pantoate + beta-alanine + ATP = (R)-pantothenate + AMP + diphosphate + H(+)</text>
        <dbReference type="Rhea" id="RHEA:10912"/>
        <dbReference type="ChEBI" id="CHEBI:15378"/>
        <dbReference type="ChEBI" id="CHEBI:15980"/>
        <dbReference type="ChEBI" id="CHEBI:29032"/>
        <dbReference type="ChEBI" id="CHEBI:30616"/>
        <dbReference type="ChEBI" id="CHEBI:33019"/>
        <dbReference type="ChEBI" id="CHEBI:57966"/>
        <dbReference type="ChEBI" id="CHEBI:456215"/>
        <dbReference type="EC" id="6.3.2.1"/>
    </reaction>
</comment>
<sequence length="282" mass="30865">MSMQTVNTVVQLRAAVKVWRLAGESIAFVPTMGNLHQGHLKLVEAAKNNADRVVVSIFVNPTQFGVTEDFGSYPRTEAADQEKLAAANADLVFLPTVADVYALGARTTVVVDGLSNAYCGLSRPGHFVGVATIVCKLFNMVQPDVALFGAKDFQQLMVIRTMVMDLNIPVDIIGVETVREESGLAMSSRNGYLSDSERVIAAKLYQVLCRARTSILAGNQSLKEIEVDSVFFLHKAGFHPEYFNICRSSDLKKADQDDRELVILAAAKLGKTRLIDNIQLSR</sequence>
<comment type="subunit">
    <text evidence="8">Homodimer.</text>
</comment>
<feature type="binding site" evidence="8">
    <location>
        <position position="63"/>
    </location>
    <ligand>
        <name>beta-alanine</name>
        <dbReference type="ChEBI" id="CHEBI:57966"/>
    </ligand>
</feature>
<evidence type="ECO:0000256" key="6">
    <source>
        <dbReference type="ARBA" id="ARBA00022840"/>
    </source>
</evidence>
<dbReference type="GO" id="GO:0004592">
    <property type="term" value="F:pantoate-beta-alanine ligase activity"/>
    <property type="evidence" value="ECO:0007669"/>
    <property type="project" value="UniProtKB-UniRule"/>
</dbReference>
<dbReference type="NCBIfam" id="TIGR00125">
    <property type="entry name" value="cyt_tran_rel"/>
    <property type="match status" value="1"/>
</dbReference>
<dbReference type="EMBL" id="FUKJ01000448">
    <property type="protein sequence ID" value="SJM95990.1"/>
    <property type="molecule type" value="Genomic_DNA"/>
</dbReference>
<comment type="miscellaneous">
    <text evidence="8">The reaction proceeds by a bi uni uni bi ping pong mechanism.</text>
</comment>
<evidence type="ECO:0000256" key="8">
    <source>
        <dbReference type="HAMAP-Rule" id="MF_00158"/>
    </source>
</evidence>
<evidence type="ECO:0000256" key="5">
    <source>
        <dbReference type="ARBA" id="ARBA00022741"/>
    </source>
</evidence>
<organism evidence="9 10">
    <name type="scientific">Crenothrix polyspora</name>
    <dbReference type="NCBI Taxonomy" id="360316"/>
    <lineage>
        <taxon>Bacteria</taxon>
        <taxon>Pseudomonadati</taxon>
        <taxon>Pseudomonadota</taxon>
        <taxon>Gammaproteobacteria</taxon>
        <taxon>Methylococcales</taxon>
        <taxon>Crenotrichaceae</taxon>
        <taxon>Crenothrix</taxon>
    </lineage>
</organism>
<name>A0A1R4HJC6_9GAMM</name>
<feature type="binding site" evidence="8">
    <location>
        <begin position="186"/>
        <end position="189"/>
    </location>
    <ligand>
        <name>ATP</name>
        <dbReference type="ChEBI" id="CHEBI:30616"/>
    </ligand>
</feature>
<evidence type="ECO:0000313" key="10">
    <source>
        <dbReference type="Proteomes" id="UP000195442"/>
    </source>
</evidence>
<dbReference type="Gene3D" id="3.40.50.620">
    <property type="entry name" value="HUPs"/>
    <property type="match status" value="1"/>
</dbReference>
<dbReference type="AlphaFoldDB" id="A0A1R4HJC6"/>
<proteinExistence type="inferred from homology"/>
<dbReference type="InterPro" id="IPR004821">
    <property type="entry name" value="Cyt_trans-like"/>
</dbReference>
<dbReference type="Pfam" id="PF02569">
    <property type="entry name" value="Pantoate_ligase"/>
    <property type="match status" value="1"/>
</dbReference>
<dbReference type="FunFam" id="3.40.50.620:FF:000013">
    <property type="entry name" value="Pantothenate synthetase"/>
    <property type="match status" value="1"/>
</dbReference>
<keyword evidence="6 8" id="KW-0067">ATP-binding</keyword>
<keyword evidence="8" id="KW-0963">Cytoplasm</keyword>
<feature type="binding site" evidence="8">
    <location>
        <begin position="149"/>
        <end position="152"/>
    </location>
    <ligand>
        <name>ATP</name>
        <dbReference type="ChEBI" id="CHEBI:30616"/>
    </ligand>
</feature>
<comment type="pathway">
    <text evidence="1 8">Cofactor biosynthesis; (R)-pantothenate biosynthesis; (R)-pantothenate from (R)-pantoate and beta-alanine: step 1/1.</text>
</comment>
<feature type="binding site" evidence="8">
    <location>
        <position position="155"/>
    </location>
    <ligand>
        <name>(R)-pantoate</name>
        <dbReference type="ChEBI" id="CHEBI:15980"/>
    </ligand>
</feature>
<comment type="subcellular location">
    <subcellularLocation>
        <location evidence="8">Cytoplasm</location>
    </subcellularLocation>
</comment>
<evidence type="ECO:0000313" key="9">
    <source>
        <dbReference type="EMBL" id="SJM95990.1"/>
    </source>
</evidence>
<evidence type="ECO:0000256" key="2">
    <source>
        <dbReference type="ARBA" id="ARBA00009256"/>
    </source>
</evidence>
<dbReference type="PANTHER" id="PTHR21299">
    <property type="entry name" value="CYTIDYLATE KINASE/PANTOATE-BETA-ALANINE LIGASE"/>
    <property type="match status" value="1"/>
</dbReference>
<evidence type="ECO:0000256" key="4">
    <source>
        <dbReference type="ARBA" id="ARBA00022655"/>
    </source>
</evidence>
<dbReference type="SUPFAM" id="SSF52374">
    <property type="entry name" value="Nucleotidylyl transferase"/>
    <property type="match status" value="1"/>
</dbReference>